<dbReference type="PANTHER" id="PTHR33303">
    <property type="entry name" value="CYTOPLASMIC PROTEIN-RELATED"/>
    <property type="match status" value="1"/>
</dbReference>
<dbReference type="Gene3D" id="3.40.50.720">
    <property type="entry name" value="NAD(P)-binding Rossmann-like Domain"/>
    <property type="match status" value="1"/>
</dbReference>
<evidence type="ECO:0000313" key="2">
    <source>
        <dbReference type="EMBL" id="KAF2230608.1"/>
    </source>
</evidence>
<evidence type="ECO:0000259" key="1">
    <source>
        <dbReference type="Pfam" id="PF13380"/>
    </source>
</evidence>
<accession>A0A6A6GYD4</accession>
<evidence type="ECO:0000313" key="3">
    <source>
        <dbReference type="Proteomes" id="UP000800092"/>
    </source>
</evidence>
<dbReference type="AlphaFoldDB" id="A0A6A6GYD4"/>
<dbReference type="Pfam" id="PF13380">
    <property type="entry name" value="CoA_binding_2"/>
    <property type="match status" value="1"/>
</dbReference>
<reference evidence="2" key="1">
    <citation type="journal article" date="2020" name="Stud. Mycol.">
        <title>101 Dothideomycetes genomes: a test case for predicting lifestyles and emergence of pathogens.</title>
        <authorList>
            <person name="Haridas S."/>
            <person name="Albert R."/>
            <person name="Binder M."/>
            <person name="Bloem J."/>
            <person name="Labutti K."/>
            <person name="Salamov A."/>
            <person name="Andreopoulos B."/>
            <person name="Baker S."/>
            <person name="Barry K."/>
            <person name="Bills G."/>
            <person name="Bluhm B."/>
            <person name="Cannon C."/>
            <person name="Castanera R."/>
            <person name="Culley D."/>
            <person name="Daum C."/>
            <person name="Ezra D."/>
            <person name="Gonzalez J."/>
            <person name="Henrissat B."/>
            <person name="Kuo A."/>
            <person name="Liang C."/>
            <person name="Lipzen A."/>
            <person name="Lutzoni F."/>
            <person name="Magnuson J."/>
            <person name="Mondo S."/>
            <person name="Nolan M."/>
            <person name="Ohm R."/>
            <person name="Pangilinan J."/>
            <person name="Park H.-J."/>
            <person name="Ramirez L."/>
            <person name="Alfaro M."/>
            <person name="Sun H."/>
            <person name="Tritt A."/>
            <person name="Yoshinaga Y."/>
            <person name="Zwiers L.-H."/>
            <person name="Turgeon B."/>
            <person name="Goodwin S."/>
            <person name="Spatafora J."/>
            <person name="Crous P."/>
            <person name="Grigoriev I."/>
        </authorList>
    </citation>
    <scope>NUCLEOTIDE SEQUENCE</scope>
    <source>
        <strain evidence="2">Tuck. ex Michener</strain>
    </source>
</reference>
<proteinExistence type="predicted"/>
<organism evidence="2 3">
    <name type="scientific">Viridothelium virens</name>
    <name type="common">Speckled blister lichen</name>
    <name type="synonym">Trypethelium virens</name>
    <dbReference type="NCBI Taxonomy" id="1048519"/>
    <lineage>
        <taxon>Eukaryota</taxon>
        <taxon>Fungi</taxon>
        <taxon>Dikarya</taxon>
        <taxon>Ascomycota</taxon>
        <taxon>Pezizomycotina</taxon>
        <taxon>Dothideomycetes</taxon>
        <taxon>Dothideomycetes incertae sedis</taxon>
        <taxon>Trypetheliales</taxon>
        <taxon>Trypetheliaceae</taxon>
        <taxon>Viridothelium</taxon>
    </lineage>
</organism>
<protein>
    <submittedName>
        <fullName evidence="2">NAD(P)-binding protein</fullName>
    </submittedName>
</protein>
<gene>
    <name evidence="2" type="ORF">EV356DRAFT_508373</name>
</gene>
<dbReference type="InterPro" id="IPR003781">
    <property type="entry name" value="CoA-bd"/>
</dbReference>
<feature type="domain" description="CoA-binding" evidence="1">
    <location>
        <begin position="18"/>
        <end position="122"/>
    </location>
</feature>
<dbReference type="EMBL" id="ML991838">
    <property type="protein sequence ID" value="KAF2230608.1"/>
    <property type="molecule type" value="Genomic_DNA"/>
</dbReference>
<dbReference type="SUPFAM" id="SSF51735">
    <property type="entry name" value="NAD(P)-binding Rossmann-fold domains"/>
    <property type="match status" value="1"/>
</dbReference>
<dbReference type="Proteomes" id="UP000800092">
    <property type="component" value="Unassembled WGS sequence"/>
</dbReference>
<keyword evidence="3" id="KW-1185">Reference proteome</keyword>
<name>A0A6A6GYD4_VIRVR</name>
<dbReference type="InterPro" id="IPR036291">
    <property type="entry name" value="NAD(P)-bd_dom_sf"/>
</dbReference>
<dbReference type="OrthoDB" id="5138418at2759"/>
<sequence>MADYDMEAAVRTFFSCPRFAVAGASSDPRKFGHKIFAWYLLHSLPATPLNPRTATIEALSSTYPATSTPSALSIPSEYALSIITPPKVTLPLLKEAKEVGIEAVWLQPGTFDDEVMEYARREFKAAIGGMEGKKKLTGSEGEGWCVLVDGEWGMGLAGRKDDGEKL</sequence>
<dbReference type="PANTHER" id="PTHR33303:SF2">
    <property type="entry name" value="COA-BINDING DOMAIN-CONTAINING PROTEIN"/>
    <property type="match status" value="1"/>
</dbReference>